<comment type="caution">
    <text evidence="2">The sequence shown here is derived from an EMBL/GenBank/DDBJ whole genome shotgun (WGS) entry which is preliminary data.</text>
</comment>
<dbReference type="GeneID" id="97423808"/>
<protein>
    <recommendedName>
        <fullName evidence="4">DUF2917 domain-containing protein</fullName>
    </recommendedName>
</protein>
<feature type="region of interest" description="Disordered" evidence="1">
    <location>
        <begin position="1"/>
        <end position="22"/>
    </location>
</feature>
<evidence type="ECO:0000313" key="2">
    <source>
        <dbReference type="EMBL" id="MDR7165300.1"/>
    </source>
</evidence>
<dbReference type="Proteomes" id="UP001262032">
    <property type="component" value="Unassembled WGS sequence"/>
</dbReference>
<accession>A0AAW8NEK3</accession>
<evidence type="ECO:0000256" key="1">
    <source>
        <dbReference type="SAM" id="MobiDB-lite"/>
    </source>
</evidence>
<dbReference type="AlphaFoldDB" id="A0AAW8NEK3"/>
<organism evidence="2 3">
    <name type="scientific">Pseudarthrobacter oxydans</name>
    <name type="common">Arthrobacter oxydans</name>
    <dbReference type="NCBI Taxonomy" id="1671"/>
    <lineage>
        <taxon>Bacteria</taxon>
        <taxon>Bacillati</taxon>
        <taxon>Actinomycetota</taxon>
        <taxon>Actinomycetes</taxon>
        <taxon>Micrococcales</taxon>
        <taxon>Micrococcaceae</taxon>
        <taxon>Pseudarthrobacter</taxon>
    </lineage>
</organism>
<dbReference type="RefSeq" id="WP_174180737.1">
    <property type="nucleotide sequence ID" value="NZ_JABTYH010000033.1"/>
</dbReference>
<reference evidence="2" key="1">
    <citation type="submission" date="2023-07" db="EMBL/GenBank/DDBJ databases">
        <title>Sorghum-associated microbial communities from plants grown in Nebraska, USA.</title>
        <authorList>
            <person name="Schachtman D."/>
        </authorList>
    </citation>
    <scope>NUCLEOTIDE SEQUENCE</scope>
    <source>
        <strain evidence="2">BE261</strain>
    </source>
</reference>
<evidence type="ECO:0000313" key="3">
    <source>
        <dbReference type="Proteomes" id="UP001262032"/>
    </source>
</evidence>
<evidence type="ECO:0008006" key="4">
    <source>
        <dbReference type="Google" id="ProtNLM"/>
    </source>
</evidence>
<dbReference type="EMBL" id="JAVDWN010000013">
    <property type="protein sequence ID" value="MDR7165300.1"/>
    <property type="molecule type" value="Genomic_DNA"/>
</dbReference>
<name>A0AAW8NEK3_PSEOX</name>
<sequence>MYNRPQPVGRGAAPLSPEPVPNWCKLSRSDQVEIHRQGRPIASGRIDMLALDGSLLWLQQDEGKGRALFLHSDGLRVYRRPATRNT</sequence>
<proteinExistence type="predicted"/>
<gene>
    <name evidence="2" type="ORF">J2X12_003346</name>
</gene>